<organism evidence="4 5">
    <name type="scientific">Thiorhodovibrio frisius</name>
    <dbReference type="NCBI Taxonomy" id="631362"/>
    <lineage>
        <taxon>Bacteria</taxon>
        <taxon>Pseudomonadati</taxon>
        <taxon>Pseudomonadota</taxon>
        <taxon>Gammaproteobacteria</taxon>
        <taxon>Chromatiales</taxon>
        <taxon>Chromatiaceae</taxon>
        <taxon>Thiorhodovibrio</taxon>
    </lineage>
</organism>
<dbReference type="HOGENOM" id="CLU_956262_0_0_6"/>
<dbReference type="STRING" id="631362.Thi970DRAFT_00834"/>
<accession>H8YXK4</accession>
<dbReference type="Gene3D" id="2.60.40.2380">
    <property type="match status" value="1"/>
</dbReference>
<feature type="domain" description="7TM-DISM receptor extracellular" evidence="2">
    <location>
        <begin position="229"/>
        <end position="278"/>
    </location>
</feature>
<dbReference type="AlphaFoldDB" id="H8YXK4"/>
<name>H8YXK4_9GAMM</name>
<protein>
    <submittedName>
        <fullName evidence="4">7TM-containing protein possibly involved in signal transduction</fullName>
    </submittedName>
</protein>
<evidence type="ECO:0000259" key="3">
    <source>
        <dbReference type="Pfam" id="PF07696"/>
    </source>
</evidence>
<evidence type="ECO:0000256" key="1">
    <source>
        <dbReference type="SAM" id="Phobius"/>
    </source>
</evidence>
<evidence type="ECO:0000259" key="2">
    <source>
        <dbReference type="Pfam" id="PF07695"/>
    </source>
</evidence>
<keyword evidence="1" id="KW-0812">Transmembrane</keyword>
<feature type="transmembrane region" description="Helical" evidence="1">
    <location>
        <begin position="258"/>
        <end position="278"/>
    </location>
</feature>
<feature type="domain" description="7TM-DISM receptor extracellular" evidence="3">
    <location>
        <begin position="86"/>
        <end position="205"/>
    </location>
</feature>
<dbReference type="Pfam" id="PF07695">
    <property type="entry name" value="7TMR-DISM_7TM"/>
    <property type="match status" value="1"/>
</dbReference>
<dbReference type="Proteomes" id="UP000002964">
    <property type="component" value="Unassembled WGS sequence"/>
</dbReference>
<evidence type="ECO:0000313" key="5">
    <source>
        <dbReference type="Proteomes" id="UP000002964"/>
    </source>
</evidence>
<dbReference type="InterPro" id="IPR011623">
    <property type="entry name" value="7TMR_DISM_rcpt_extracell_dom1"/>
</dbReference>
<dbReference type="EMBL" id="JH603168">
    <property type="protein sequence ID" value="EIC23180.1"/>
    <property type="molecule type" value="Genomic_DNA"/>
</dbReference>
<keyword evidence="5" id="KW-1185">Reference proteome</keyword>
<reference evidence="5" key="1">
    <citation type="submission" date="2011-06" db="EMBL/GenBank/DDBJ databases">
        <authorList>
            <consortium name="US DOE Joint Genome Institute (JGI-PGF)"/>
            <person name="Lucas S."/>
            <person name="Han J."/>
            <person name="Lapidus A."/>
            <person name="Cheng J.-F."/>
            <person name="Goodwin L."/>
            <person name="Pitluck S."/>
            <person name="Peters L."/>
            <person name="Land M.L."/>
            <person name="Hauser L."/>
            <person name="Vogl K."/>
            <person name="Liu Z."/>
            <person name="Overmann J."/>
            <person name="Frigaard N.-U."/>
            <person name="Bryant D.A."/>
            <person name="Woyke T.J."/>
        </authorList>
    </citation>
    <scope>NUCLEOTIDE SEQUENCE [LARGE SCALE GENOMIC DNA]</scope>
    <source>
        <strain evidence="5">970</strain>
    </source>
</reference>
<dbReference type="Pfam" id="PF07696">
    <property type="entry name" value="7TMR-DISMED2"/>
    <property type="match status" value="1"/>
</dbReference>
<gene>
    <name evidence="4" type="ORF">Thi970DRAFT_00834</name>
</gene>
<proteinExistence type="predicted"/>
<dbReference type="InterPro" id="IPR011622">
    <property type="entry name" value="7TMR_DISM_rcpt_extracell_dom2"/>
</dbReference>
<evidence type="ECO:0000313" key="4">
    <source>
        <dbReference type="EMBL" id="EIC23180.1"/>
    </source>
</evidence>
<feature type="transmembrane region" description="Helical" evidence="1">
    <location>
        <begin position="50"/>
        <end position="70"/>
    </location>
</feature>
<reference evidence="4 5" key="2">
    <citation type="submission" date="2011-11" db="EMBL/GenBank/DDBJ databases">
        <authorList>
            <consortium name="US DOE Joint Genome Institute"/>
            <person name="Lucas S."/>
            <person name="Han J."/>
            <person name="Lapidus A."/>
            <person name="Cheng J.-F."/>
            <person name="Goodwin L."/>
            <person name="Pitluck S."/>
            <person name="Peters L."/>
            <person name="Ovchinnikova G."/>
            <person name="Zhang X."/>
            <person name="Detter J.C."/>
            <person name="Han C."/>
            <person name="Tapia R."/>
            <person name="Land M."/>
            <person name="Hauser L."/>
            <person name="Kyrpides N."/>
            <person name="Ivanova N."/>
            <person name="Pagani I."/>
            <person name="Vogl K."/>
            <person name="Liu Z."/>
            <person name="Overmann J."/>
            <person name="Frigaard N.-U."/>
            <person name="Bryant D."/>
            <person name="Woyke T."/>
        </authorList>
    </citation>
    <scope>NUCLEOTIDE SEQUENCE [LARGE SCALE GENOMIC DNA]</scope>
    <source>
        <strain evidence="4 5">970</strain>
    </source>
</reference>
<dbReference type="eggNOG" id="COG4191">
    <property type="taxonomic scope" value="Bacteria"/>
</dbReference>
<sequence>MCQISLRRKSKSEFIRPCKRCTVANCSDIRILMESQVFSMGQSILQPGRFFAAVILFIMASTGLAKTAAIPSYDVSTAGIASNPFQVYLIQDESRTLTIDEIASGRIQGTLTSSRFHINSTDINYWFIFTLENNSSEPVNRIVRFDEPFADQASIYYRQRGAWHEESAGLAVPIKERRVSNRNPIFPITITPGEAKTVYLKLQSNVARITIGLYCDKPEIFLNWELLQTAFYMFYFGAASALIVYNLFLFFALNERLYLYYVLHGLAYSTFVFFYSGFDLYLGIDKDLHLF</sequence>
<keyword evidence="1" id="KW-1133">Transmembrane helix</keyword>
<keyword evidence="1" id="KW-0472">Membrane</keyword>
<feature type="transmembrane region" description="Helical" evidence="1">
    <location>
        <begin position="230"/>
        <end position="251"/>
    </location>
</feature>